<name>A0A026WQS7_OOCBI</name>
<sequence>MWLAQRLGETLHYRRKIHKDEPFSGRSLTSRLVSWANVFVNATASLNQVCSVEDVNKPSQVKESANYCIAMRKCT</sequence>
<evidence type="ECO:0000313" key="2">
    <source>
        <dbReference type="Proteomes" id="UP000053097"/>
    </source>
</evidence>
<dbReference type="EMBL" id="KK107128">
    <property type="protein sequence ID" value="EZA58303.1"/>
    <property type="molecule type" value="Genomic_DNA"/>
</dbReference>
<organism evidence="1 2">
    <name type="scientific">Ooceraea biroi</name>
    <name type="common">Clonal raider ant</name>
    <name type="synonym">Cerapachys biroi</name>
    <dbReference type="NCBI Taxonomy" id="2015173"/>
    <lineage>
        <taxon>Eukaryota</taxon>
        <taxon>Metazoa</taxon>
        <taxon>Ecdysozoa</taxon>
        <taxon>Arthropoda</taxon>
        <taxon>Hexapoda</taxon>
        <taxon>Insecta</taxon>
        <taxon>Pterygota</taxon>
        <taxon>Neoptera</taxon>
        <taxon>Endopterygota</taxon>
        <taxon>Hymenoptera</taxon>
        <taxon>Apocrita</taxon>
        <taxon>Aculeata</taxon>
        <taxon>Formicoidea</taxon>
        <taxon>Formicidae</taxon>
        <taxon>Dorylinae</taxon>
        <taxon>Ooceraea</taxon>
    </lineage>
</organism>
<reference evidence="1 2" key="1">
    <citation type="journal article" date="2014" name="Curr. Biol.">
        <title>The genome of the clonal raider ant Cerapachys biroi.</title>
        <authorList>
            <person name="Oxley P.R."/>
            <person name="Ji L."/>
            <person name="Fetter-Pruneda I."/>
            <person name="McKenzie S.K."/>
            <person name="Li C."/>
            <person name="Hu H."/>
            <person name="Zhang G."/>
            <person name="Kronauer D.J."/>
        </authorList>
    </citation>
    <scope>NUCLEOTIDE SEQUENCE [LARGE SCALE GENOMIC DNA]</scope>
</reference>
<protein>
    <submittedName>
        <fullName evidence="1">Uncharacterized protein</fullName>
    </submittedName>
</protein>
<evidence type="ECO:0000313" key="1">
    <source>
        <dbReference type="EMBL" id="EZA58303.1"/>
    </source>
</evidence>
<gene>
    <name evidence="1" type="ORF">X777_01260</name>
</gene>
<keyword evidence="2" id="KW-1185">Reference proteome</keyword>
<accession>A0A026WQS7</accession>
<dbReference type="Proteomes" id="UP000053097">
    <property type="component" value="Unassembled WGS sequence"/>
</dbReference>
<dbReference type="AlphaFoldDB" id="A0A026WQS7"/>
<proteinExistence type="predicted"/>